<evidence type="ECO:0000313" key="2">
    <source>
        <dbReference type="EMBL" id="MVO17334.1"/>
    </source>
</evidence>
<organism evidence="2 3">
    <name type="scientific">Parasedimentitalea huanghaiensis</name>
    <dbReference type="NCBI Taxonomy" id="2682100"/>
    <lineage>
        <taxon>Bacteria</taxon>
        <taxon>Pseudomonadati</taxon>
        <taxon>Pseudomonadota</taxon>
        <taxon>Alphaproteobacteria</taxon>
        <taxon>Rhodobacterales</taxon>
        <taxon>Paracoccaceae</taxon>
        <taxon>Parasedimentitalea</taxon>
    </lineage>
</organism>
<keyword evidence="3" id="KW-1185">Reference proteome</keyword>
<reference evidence="2 3" key="1">
    <citation type="submission" date="2019-12" db="EMBL/GenBank/DDBJ databases">
        <authorList>
            <person name="Zhang Y.-J."/>
        </authorList>
    </citation>
    <scope>NUCLEOTIDE SEQUENCE [LARGE SCALE GENOMIC DNA]</scope>
    <source>
        <strain evidence="2 3">CY05</strain>
    </source>
</reference>
<dbReference type="Proteomes" id="UP000478892">
    <property type="component" value="Unassembled WGS sequence"/>
</dbReference>
<proteinExistence type="predicted"/>
<dbReference type="SUPFAM" id="SSF53335">
    <property type="entry name" value="S-adenosyl-L-methionine-dependent methyltransferases"/>
    <property type="match status" value="1"/>
</dbReference>
<evidence type="ECO:0000256" key="1">
    <source>
        <dbReference type="SAM" id="MobiDB-lite"/>
    </source>
</evidence>
<protein>
    <recommendedName>
        <fullName evidence="4">Methyltransferase domain-containing protein</fullName>
    </recommendedName>
</protein>
<sequence>MNDDSTASTPRFLNVSTMKDEAPFILEWVAWNRVIGFTDFLVYTNDCTDGTDLMLQRLGQLGLLTHEYNNVLRRGPHKSALKHAFKHPLYAEADWVFVSDVDEFLNVHHGGGKVTDLLAAYPDADVIPVVWRVFSANKETEVIDDLITERLTDSGPVPGSRGETPSGFVKTLFRNTPNVERLGLHRPFFKEGSNEVWSLSPPSDEDALRLVGELGLETAQLNHYAVRSAKSFLIKRARGRANHTHQKLGFDYWKKWNVGGLPDRSMLRHRDALKAEFDRLVSDPILMALHCAALEIHNQRAEALLKDSDSKQIYNQIVADWPAATAPTAKQVSAKQAPEAAQGSTDTIEQSISPEEGQSIIDAILLNSDKARRAPKRRELRQTMLDEVMPKGGRCAEIGVWEGDFSAEILNITKPKELVLIDPWDLLAVREEEHTHSQHNDAVRMREKFDQVAGGLGQLPNCVLRKGFSAEVLESYPDHYFDWVYIDGNHLYDFVLEDIMIAARKVRPGGIIAGDDLFWKKDERMHVREAVREAMRRLGNQASQTRRGAQFIITLKDTK</sequence>
<feature type="compositionally biased region" description="Polar residues" evidence="1">
    <location>
        <begin position="342"/>
        <end position="353"/>
    </location>
</feature>
<dbReference type="RefSeq" id="WP_157023640.1">
    <property type="nucleotide sequence ID" value="NZ_WQLV01000010.1"/>
</dbReference>
<name>A0A6L6WI00_9RHOB</name>
<evidence type="ECO:0000313" key="3">
    <source>
        <dbReference type="Proteomes" id="UP000478892"/>
    </source>
</evidence>
<dbReference type="Pfam" id="PF13704">
    <property type="entry name" value="Glyco_tranf_2_4"/>
    <property type="match status" value="1"/>
</dbReference>
<evidence type="ECO:0008006" key="4">
    <source>
        <dbReference type="Google" id="ProtNLM"/>
    </source>
</evidence>
<dbReference type="InterPro" id="IPR029063">
    <property type="entry name" value="SAM-dependent_MTases_sf"/>
</dbReference>
<dbReference type="Pfam" id="PF13578">
    <property type="entry name" value="Methyltransf_24"/>
    <property type="match status" value="1"/>
</dbReference>
<dbReference type="EMBL" id="WQLV01000010">
    <property type="protein sequence ID" value="MVO17334.1"/>
    <property type="molecule type" value="Genomic_DNA"/>
</dbReference>
<feature type="region of interest" description="Disordered" evidence="1">
    <location>
        <begin position="333"/>
        <end position="353"/>
    </location>
</feature>
<dbReference type="AlphaFoldDB" id="A0A6L6WI00"/>
<dbReference type="Gene3D" id="3.40.50.150">
    <property type="entry name" value="Vaccinia Virus protein VP39"/>
    <property type="match status" value="1"/>
</dbReference>
<gene>
    <name evidence="2" type="ORF">GO984_16085</name>
</gene>
<accession>A0A6L6WI00</accession>
<comment type="caution">
    <text evidence="2">The sequence shown here is derived from an EMBL/GenBank/DDBJ whole genome shotgun (WGS) entry which is preliminary data.</text>
</comment>